<name>A0ABX0N8K2_9BURK</name>
<comment type="caution">
    <text evidence="3">The sequence shown here is derived from an EMBL/GenBank/DDBJ whole genome shotgun (WGS) entry which is preliminary data.</text>
</comment>
<dbReference type="Gene3D" id="2.120.10.30">
    <property type="entry name" value="TolB, C-terminal domain"/>
    <property type="match status" value="1"/>
</dbReference>
<evidence type="ECO:0000313" key="3">
    <source>
        <dbReference type="EMBL" id="NHZ81633.1"/>
    </source>
</evidence>
<proteinExistence type="predicted"/>
<dbReference type="RefSeq" id="WP_167088951.1">
    <property type="nucleotide sequence ID" value="NZ_WHJG01000023.1"/>
</dbReference>
<dbReference type="Proteomes" id="UP000621455">
    <property type="component" value="Unassembled WGS sequence"/>
</dbReference>
<gene>
    <name evidence="3" type="ORF">F2P44_20465</name>
</gene>
<feature type="chain" id="PRO_5045657129" evidence="1">
    <location>
        <begin position="21"/>
        <end position="475"/>
    </location>
</feature>
<dbReference type="PANTHER" id="PTHR19328:SF75">
    <property type="entry name" value="ALDOSE SUGAR DEHYDROGENASE YLII"/>
    <property type="match status" value="1"/>
</dbReference>
<dbReference type="PANTHER" id="PTHR19328">
    <property type="entry name" value="HEDGEHOG-INTERACTING PROTEIN"/>
    <property type="match status" value="1"/>
</dbReference>
<organism evidence="3 4">
    <name type="scientific">Massilia frigida</name>
    <dbReference type="NCBI Taxonomy" id="2609281"/>
    <lineage>
        <taxon>Bacteria</taxon>
        <taxon>Pseudomonadati</taxon>
        <taxon>Pseudomonadota</taxon>
        <taxon>Betaproteobacteria</taxon>
        <taxon>Burkholderiales</taxon>
        <taxon>Oxalobacteraceae</taxon>
        <taxon>Telluria group</taxon>
        <taxon>Massilia</taxon>
    </lineage>
</organism>
<feature type="domain" description="Glucose/Sorbosone dehydrogenase" evidence="2">
    <location>
        <begin position="139"/>
        <end position="466"/>
    </location>
</feature>
<dbReference type="PROSITE" id="PS51257">
    <property type="entry name" value="PROKAR_LIPOPROTEIN"/>
    <property type="match status" value="1"/>
</dbReference>
<keyword evidence="4" id="KW-1185">Reference proteome</keyword>
<dbReference type="SUPFAM" id="SSF50952">
    <property type="entry name" value="Soluble quinoprotein glucose dehydrogenase"/>
    <property type="match status" value="1"/>
</dbReference>
<feature type="signal peptide" evidence="1">
    <location>
        <begin position="1"/>
        <end position="20"/>
    </location>
</feature>
<dbReference type="InterPro" id="IPR011041">
    <property type="entry name" value="Quinoprot_gluc/sorb_DH_b-prop"/>
</dbReference>
<dbReference type="InterPro" id="IPR012938">
    <property type="entry name" value="Glc/Sorbosone_DH"/>
</dbReference>
<evidence type="ECO:0000259" key="2">
    <source>
        <dbReference type="Pfam" id="PF07995"/>
    </source>
</evidence>
<keyword evidence="1" id="KW-0732">Signal</keyword>
<protein>
    <submittedName>
        <fullName evidence="3">Glucose dehydrogenase</fullName>
    </submittedName>
</protein>
<evidence type="ECO:0000313" key="4">
    <source>
        <dbReference type="Proteomes" id="UP000621455"/>
    </source>
</evidence>
<dbReference type="Pfam" id="PF07995">
    <property type="entry name" value="GSDH"/>
    <property type="match status" value="1"/>
</dbReference>
<dbReference type="InterPro" id="IPR011042">
    <property type="entry name" value="6-blade_b-propeller_TolB-like"/>
</dbReference>
<evidence type="ECO:0000256" key="1">
    <source>
        <dbReference type="SAM" id="SignalP"/>
    </source>
</evidence>
<accession>A0ABX0N8K2</accession>
<dbReference type="EMBL" id="WHJG01000023">
    <property type="protein sequence ID" value="NHZ81633.1"/>
    <property type="molecule type" value="Genomic_DNA"/>
</dbReference>
<sequence>MPTPHLRTVLAALAMLLLSACGGSDGGKRPAGNGALSVNLANLPAGLPAAVRISGPASYAKTIGSGQTLSGLAPGSYTVSANSILSGNMTWSAAVPVQSATVADGATAVVNVSYSSSTLALAVREVASVSGAVFLTAPAGDARQFIVERSGRILVMQDGALLGTPFLDIRNRVAVTGEGGLLSMAFHPQYASNGWFFIYYTDAGNDIVIERHSVSAANRNLAEPSAVLEIIRIPHPGATNHYGGLVSFGPDGFLYLGTGDGGGAGDPNGNAQNLTLLLGKMLRLDVANARGAQPYVIPATNPFAGQSGRRAEIWASGLRNPWRYAFDAERLYIADVGQSRREEVDIAAVSQGGLNYGWNIMEASLCYNAAICNKSGLTMPAFEYDHGSVNGCSITGGYVYRGKAIAELAGRYFYSDYCGGYLKSFLYKDHSVTEQTSWTIPDIDGVQSFGQDGNGELYLIAASGKVYRIVRAGTP</sequence>
<reference evidence="3 4" key="1">
    <citation type="submission" date="2019-10" db="EMBL/GenBank/DDBJ databases">
        <title>Taxonomy of Antarctic Massilia spp.: description of Massilia rubra sp. nov., Massilia aquatica sp. nov., Massilia mucilaginosa sp. nov., Massilia frigida sp. nov. isolated from streams, lakes and regoliths.</title>
        <authorList>
            <person name="Holochova P."/>
            <person name="Sedlacek I."/>
            <person name="Kralova S."/>
            <person name="Maslanova I."/>
            <person name="Busse H.-J."/>
            <person name="Stankova E."/>
            <person name="Vrbovska V."/>
            <person name="Kovarovic V."/>
            <person name="Bartak M."/>
            <person name="Svec P."/>
            <person name="Pantucek R."/>
        </authorList>
    </citation>
    <scope>NUCLEOTIDE SEQUENCE [LARGE SCALE GENOMIC DNA]</scope>
    <source>
        <strain evidence="3 4">CCM 8695</strain>
    </source>
</reference>